<comment type="caution">
    <text evidence="4">The sequence shown here is derived from an EMBL/GenBank/DDBJ whole genome shotgun (WGS) entry which is preliminary data.</text>
</comment>
<organism evidence="4 5">
    <name type="scientific">Solanum bulbocastanum</name>
    <name type="common">Wild potato</name>
    <dbReference type="NCBI Taxonomy" id="147425"/>
    <lineage>
        <taxon>Eukaryota</taxon>
        <taxon>Viridiplantae</taxon>
        <taxon>Streptophyta</taxon>
        <taxon>Embryophyta</taxon>
        <taxon>Tracheophyta</taxon>
        <taxon>Spermatophyta</taxon>
        <taxon>Magnoliopsida</taxon>
        <taxon>eudicotyledons</taxon>
        <taxon>Gunneridae</taxon>
        <taxon>Pentapetalae</taxon>
        <taxon>asterids</taxon>
        <taxon>lamiids</taxon>
        <taxon>Solanales</taxon>
        <taxon>Solanaceae</taxon>
        <taxon>Solanoideae</taxon>
        <taxon>Solaneae</taxon>
        <taxon>Solanum</taxon>
    </lineage>
</organism>
<dbReference type="PANTHER" id="PTHR43248:SF14">
    <property type="entry name" value="ALPHA_BETA-HYDROLASES SUPERFAMILY PROTEIN"/>
    <property type="match status" value="1"/>
</dbReference>
<dbReference type="Gene3D" id="3.40.50.1820">
    <property type="entry name" value="alpha/beta hydrolase"/>
    <property type="match status" value="1"/>
</dbReference>
<dbReference type="EMBL" id="JBANQN010000006">
    <property type="protein sequence ID" value="KAK6787314.1"/>
    <property type="molecule type" value="Genomic_DNA"/>
</dbReference>
<protein>
    <recommendedName>
        <fullName evidence="3">AB hydrolase-1 domain-containing protein</fullName>
    </recommendedName>
</protein>
<accession>A0AAN8YBX7</accession>
<name>A0AAN8YBX7_SOLBU</name>
<gene>
    <name evidence="4" type="ORF">RDI58_015839</name>
</gene>
<dbReference type="InterPro" id="IPR029058">
    <property type="entry name" value="AB_hydrolase_fold"/>
</dbReference>
<sequence>MSAISNFTACRLFQNGAAFTKDSPGVGLITNKFLTTKISTPFPKVSLVHSKRMFKGSNIRMTMVDERPSSGKVVVPSEVLAYELVQGAKVKWSYIMEGSLPEPPTAVLLHGILGSRKNWGSFARRLAQEFPKWQFLLVDLRCHGDSASLKKRGTHTVASAALDVLKLLGQLRLTPRVVVGHSFGGKVALSMVEQVPKPLARPVRVWVLDATPGEVRAGADGDDHPAELISFLSKLPKEEGLFKTRYCGGSYTRRFFQGCGTVGGN</sequence>
<evidence type="ECO:0000256" key="2">
    <source>
        <dbReference type="ARBA" id="ARBA00022801"/>
    </source>
</evidence>
<dbReference type="SUPFAM" id="SSF53474">
    <property type="entry name" value="alpha/beta-Hydrolases"/>
    <property type="match status" value="1"/>
</dbReference>
<evidence type="ECO:0000256" key="1">
    <source>
        <dbReference type="ARBA" id="ARBA00010088"/>
    </source>
</evidence>
<keyword evidence="5" id="KW-1185">Reference proteome</keyword>
<evidence type="ECO:0000259" key="3">
    <source>
        <dbReference type="Pfam" id="PF12697"/>
    </source>
</evidence>
<dbReference type="InterPro" id="IPR051601">
    <property type="entry name" value="Serine_prot/Carboxylest_S33"/>
</dbReference>
<evidence type="ECO:0000313" key="4">
    <source>
        <dbReference type="EMBL" id="KAK6787314.1"/>
    </source>
</evidence>
<dbReference type="Proteomes" id="UP001371456">
    <property type="component" value="Unassembled WGS sequence"/>
</dbReference>
<keyword evidence="2" id="KW-0378">Hydrolase</keyword>
<dbReference type="InterPro" id="IPR000073">
    <property type="entry name" value="AB_hydrolase_1"/>
</dbReference>
<proteinExistence type="inferred from homology"/>
<dbReference type="Pfam" id="PF12697">
    <property type="entry name" value="Abhydrolase_6"/>
    <property type="match status" value="1"/>
</dbReference>
<dbReference type="PANTHER" id="PTHR43248">
    <property type="entry name" value="2-SUCCINYL-6-HYDROXY-2,4-CYCLOHEXADIENE-1-CARBOXYLATE SYNTHASE"/>
    <property type="match status" value="1"/>
</dbReference>
<dbReference type="AlphaFoldDB" id="A0AAN8YBX7"/>
<feature type="domain" description="AB hydrolase-1" evidence="3">
    <location>
        <begin position="107"/>
        <end position="238"/>
    </location>
</feature>
<comment type="similarity">
    <text evidence="1">Belongs to the peptidase S33 family.</text>
</comment>
<dbReference type="GO" id="GO:0016787">
    <property type="term" value="F:hydrolase activity"/>
    <property type="evidence" value="ECO:0007669"/>
    <property type="project" value="UniProtKB-KW"/>
</dbReference>
<evidence type="ECO:0000313" key="5">
    <source>
        <dbReference type="Proteomes" id="UP001371456"/>
    </source>
</evidence>
<reference evidence="4 5" key="1">
    <citation type="submission" date="2024-02" db="EMBL/GenBank/DDBJ databases">
        <title>de novo genome assembly of Solanum bulbocastanum strain 11H21.</title>
        <authorList>
            <person name="Hosaka A.J."/>
        </authorList>
    </citation>
    <scope>NUCLEOTIDE SEQUENCE [LARGE SCALE GENOMIC DNA]</scope>
    <source>
        <tissue evidence="4">Young leaves</tissue>
    </source>
</reference>